<dbReference type="RefSeq" id="WP_194133643.1">
    <property type="nucleotide sequence ID" value="NZ_JADFFK010000003.1"/>
</dbReference>
<reference evidence="2 3" key="1">
    <citation type="journal article" date="2021" name="Int. J. Syst. Evol. Microbiol.">
        <title>Salipiger mangrovisoli sp. nov., isolated from mangrove soil and the proposal for the reclassification of Paraphaeobacter pallidus as Salipiger pallidus comb. nov.</title>
        <authorList>
            <person name="Du J."/>
            <person name="Liu Y."/>
            <person name="Pei T."/>
            <person name="Deng M.R."/>
            <person name="Zhu H."/>
        </authorList>
    </citation>
    <scope>NUCLEOTIDE SEQUENCE [LARGE SCALE GENOMIC DNA]</scope>
    <source>
        <strain evidence="2 3">6D45A</strain>
    </source>
</reference>
<keyword evidence="3" id="KW-1185">Reference proteome</keyword>
<dbReference type="EMBL" id="JADFFK010000003">
    <property type="protein sequence ID" value="MBE9636317.1"/>
    <property type="molecule type" value="Genomic_DNA"/>
</dbReference>
<sequence length="560" mass="59859">MGDRTSQTLRAAAVRQDLEAMTQAVEGTFTRAADALLSGRENIGPLSDTLGRYCQGLLDFADTDVAQTITLLASRFSEAETAHAQEAQTIDRLIATLERTARPLAKLHETVRMIDLFSSTASVVESETDIDGELSFSSEIKSLSLRSREAYIGLIAQRDALLDQTMAIRTRQATFTHANLSHLAGLGSALQGLAAGLGPRLRDAARASSRVVEAVTGVSGNMSDGISALQVGDSFRQRLEHVGAALGPCLPDAATSPDAHALVLRIAAAQLAGAGRALDADLTRLAAVLRAASKLGSQFAEWGDALSGKSEVAPLLEDLRDRCGAGLAALYSSQAQQRSIERQMRGLRKSIAQMQGVISGLAQIDGDMRRGSLNVFLRSQRARRNGPAMMFVARQFGELTDTCSSAQASIVTELRTIQEITAGSVGARQDRVGEELQRIGDSLAGLGGVLFLWSDLRRELDGLLHRGPRAVDDFIRCAEEMKEQRAVARQIAALAARLHDNPPQSPATEPSADARAAAAALRALYSVPEEREIHDSICPEGHLAAPSGSASEDEEDFEWF</sequence>
<evidence type="ECO:0000313" key="2">
    <source>
        <dbReference type="EMBL" id="MBE9636317.1"/>
    </source>
</evidence>
<dbReference type="Proteomes" id="UP000607796">
    <property type="component" value="Unassembled WGS sequence"/>
</dbReference>
<comment type="caution">
    <text evidence="2">The sequence shown here is derived from an EMBL/GenBank/DDBJ whole genome shotgun (WGS) entry which is preliminary data.</text>
</comment>
<feature type="compositionally biased region" description="Acidic residues" evidence="1">
    <location>
        <begin position="551"/>
        <end position="560"/>
    </location>
</feature>
<proteinExistence type="predicted"/>
<evidence type="ECO:0000256" key="1">
    <source>
        <dbReference type="SAM" id="MobiDB-lite"/>
    </source>
</evidence>
<organism evidence="2 3">
    <name type="scientific">Salipiger mangrovisoli</name>
    <dbReference type="NCBI Taxonomy" id="2865933"/>
    <lineage>
        <taxon>Bacteria</taxon>
        <taxon>Pseudomonadati</taxon>
        <taxon>Pseudomonadota</taxon>
        <taxon>Alphaproteobacteria</taxon>
        <taxon>Rhodobacterales</taxon>
        <taxon>Roseobacteraceae</taxon>
        <taxon>Salipiger</taxon>
    </lineage>
</organism>
<evidence type="ECO:0000313" key="3">
    <source>
        <dbReference type="Proteomes" id="UP000607796"/>
    </source>
</evidence>
<evidence type="ECO:0008006" key="4">
    <source>
        <dbReference type="Google" id="ProtNLM"/>
    </source>
</evidence>
<name>A0ABR9WYG1_9RHOB</name>
<protein>
    <recommendedName>
        <fullName evidence="4">Methyl-accepting chemotaxis protein</fullName>
    </recommendedName>
</protein>
<gene>
    <name evidence="2" type="ORF">IQ782_05660</name>
</gene>
<feature type="region of interest" description="Disordered" evidence="1">
    <location>
        <begin position="536"/>
        <end position="560"/>
    </location>
</feature>
<accession>A0ABR9WYG1</accession>